<keyword evidence="5" id="KW-1185">Reference proteome</keyword>
<dbReference type="Proteomes" id="UP000594638">
    <property type="component" value="Unassembled WGS sequence"/>
</dbReference>
<dbReference type="EMBL" id="CACTIH010009384">
    <property type="protein sequence ID" value="CAA3030612.1"/>
    <property type="molecule type" value="Genomic_DNA"/>
</dbReference>
<evidence type="ECO:0000256" key="1">
    <source>
        <dbReference type="ARBA" id="ARBA00009592"/>
    </source>
</evidence>
<name>A0A8S0VAG6_OLEEU</name>
<dbReference type="Gramene" id="OE9A030690T1">
    <property type="protein sequence ID" value="OE9A030690C1"/>
    <property type="gene ID" value="OE9A030690"/>
</dbReference>
<protein>
    <submittedName>
        <fullName evidence="4">Uncharacterized protein</fullName>
    </submittedName>
</protein>
<keyword evidence="2" id="KW-0433">Leucine-rich repeat</keyword>
<evidence type="ECO:0000256" key="2">
    <source>
        <dbReference type="ARBA" id="ARBA00022614"/>
    </source>
</evidence>
<evidence type="ECO:0000313" key="5">
    <source>
        <dbReference type="Proteomes" id="UP000594638"/>
    </source>
</evidence>
<keyword evidence="3" id="KW-0677">Repeat</keyword>
<dbReference type="PANTHER" id="PTHR48062:SF21">
    <property type="entry name" value="RECEPTOR-LIKE PROTEIN 12"/>
    <property type="match status" value="1"/>
</dbReference>
<evidence type="ECO:0000256" key="3">
    <source>
        <dbReference type="ARBA" id="ARBA00022737"/>
    </source>
</evidence>
<dbReference type="Pfam" id="PF00560">
    <property type="entry name" value="LRR_1"/>
    <property type="match status" value="2"/>
</dbReference>
<dbReference type="OrthoDB" id="904373at2759"/>
<comment type="similarity">
    <text evidence="1">Belongs to the RLP family.</text>
</comment>
<reference evidence="4 5" key="1">
    <citation type="submission" date="2019-12" db="EMBL/GenBank/DDBJ databases">
        <authorList>
            <person name="Alioto T."/>
            <person name="Alioto T."/>
            <person name="Gomez Garrido J."/>
        </authorList>
    </citation>
    <scope>NUCLEOTIDE SEQUENCE [LARGE SCALE GENOMIC DNA]</scope>
</reference>
<dbReference type="FunFam" id="3.80.10.10:FF:000383">
    <property type="entry name" value="Leucine-rich repeat receptor protein kinase EMS1"/>
    <property type="match status" value="1"/>
</dbReference>
<dbReference type="InterPro" id="IPR032675">
    <property type="entry name" value="LRR_dom_sf"/>
</dbReference>
<gene>
    <name evidence="4" type="ORF">OLEA9_A030690</name>
</gene>
<dbReference type="InterPro" id="IPR051502">
    <property type="entry name" value="RLP_Defense_Trigger"/>
</dbReference>
<dbReference type="Gene3D" id="3.80.10.10">
    <property type="entry name" value="Ribonuclease Inhibitor"/>
    <property type="match status" value="1"/>
</dbReference>
<dbReference type="InterPro" id="IPR001611">
    <property type="entry name" value="Leu-rich_rpt"/>
</dbReference>
<sequence length="168" mass="18755">MFLPITAIFMTKRNSNSYTSIILRYMSGINLSSNKFYGEISDDLQNLSEVQSLNLSHKYLIGTVPETLSNLHHIESLDLSYNNLCGRIPTGLIELYDLQVFSVVHNNLTGMIPEKGQFGTFDEGSYQGNPYPCGRPLPDDCNSTGSTPVLLSADDESEEHGFMDMEFL</sequence>
<evidence type="ECO:0000313" key="4">
    <source>
        <dbReference type="EMBL" id="CAA3030612.1"/>
    </source>
</evidence>
<dbReference type="PANTHER" id="PTHR48062">
    <property type="entry name" value="RECEPTOR-LIKE PROTEIN 14"/>
    <property type="match status" value="1"/>
</dbReference>
<accession>A0A8S0VAG6</accession>
<dbReference type="AlphaFoldDB" id="A0A8S0VAG6"/>
<proteinExistence type="inferred from homology"/>
<organism evidence="4 5">
    <name type="scientific">Olea europaea subsp. europaea</name>
    <dbReference type="NCBI Taxonomy" id="158383"/>
    <lineage>
        <taxon>Eukaryota</taxon>
        <taxon>Viridiplantae</taxon>
        <taxon>Streptophyta</taxon>
        <taxon>Embryophyta</taxon>
        <taxon>Tracheophyta</taxon>
        <taxon>Spermatophyta</taxon>
        <taxon>Magnoliopsida</taxon>
        <taxon>eudicotyledons</taxon>
        <taxon>Gunneridae</taxon>
        <taxon>Pentapetalae</taxon>
        <taxon>asterids</taxon>
        <taxon>lamiids</taxon>
        <taxon>Lamiales</taxon>
        <taxon>Oleaceae</taxon>
        <taxon>Oleeae</taxon>
        <taxon>Olea</taxon>
    </lineage>
</organism>
<comment type="caution">
    <text evidence="4">The sequence shown here is derived from an EMBL/GenBank/DDBJ whole genome shotgun (WGS) entry which is preliminary data.</text>
</comment>
<dbReference type="SUPFAM" id="SSF52058">
    <property type="entry name" value="L domain-like"/>
    <property type="match status" value="1"/>
</dbReference>